<keyword evidence="4" id="KW-0732">Signal</keyword>
<dbReference type="InterPro" id="IPR008844">
    <property type="entry name" value="Spore_GerAC-like"/>
</dbReference>
<sequence length="400" mass="44392">MSDKRLAIITTLLCIVLLLTGCWDRVEIEQRGFVVGMAVDLAEEGGEEENKPEITVTNQFAVPSAMGAPGGGGDGGDSKGFFNLSSTGNSLYEIQNEMATLTSRSPFFQHLQMFIVSGELASKPNLFSNAMDLVIRNYNMRRVVNVVISDGPAKEILETEPKAEKLPVFYFQSIMENSFKNAEVIEPVTIGQIHKFLLSKMSFVLPRVRKMGEKLDYEGLSVFQGHNDQMVGVLNALETKGYNLLMGQVKGGTLEIMMDGYPVMIEILKSNNAVKIKDSNPQNAAVSIDIKVEGTIAETFSTASFASAKIRKEAVKKTEKVIEKLADDTLKKAQDELRVDILGIGQLYRQNHYNEWKKIKENWDRGRNYFSQARITVNAEVNLQSTGAAEQTKENKDVGK</sequence>
<dbReference type="InterPro" id="IPR038501">
    <property type="entry name" value="Spore_GerAC_C_sf"/>
</dbReference>
<keyword evidence="6" id="KW-0564">Palmitate</keyword>
<comment type="caution">
    <text evidence="10">The sequence shown here is derived from an EMBL/GenBank/DDBJ whole genome shotgun (WGS) entry which is preliminary data.</text>
</comment>
<dbReference type="InterPro" id="IPR046953">
    <property type="entry name" value="Spore_GerAC-like_C"/>
</dbReference>
<evidence type="ECO:0000259" key="9">
    <source>
        <dbReference type="Pfam" id="PF25198"/>
    </source>
</evidence>
<organism evidence="10 11">
    <name type="scientific">Virgibacillus kekensis</name>
    <dbReference type="NCBI Taxonomy" id="202261"/>
    <lineage>
        <taxon>Bacteria</taxon>
        <taxon>Bacillati</taxon>
        <taxon>Bacillota</taxon>
        <taxon>Bacilli</taxon>
        <taxon>Bacillales</taxon>
        <taxon>Bacillaceae</taxon>
        <taxon>Virgibacillus</taxon>
    </lineage>
</organism>
<evidence type="ECO:0000256" key="7">
    <source>
        <dbReference type="ARBA" id="ARBA00023288"/>
    </source>
</evidence>
<feature type="domain" description="Spore germination GerAC-like C-terminal" evidence="8">
    <location>
        <begin position="218"/>
        <end position="387"/>
    </location>
</feature>
<reference evidence="11" key="1">
    <citation type="journal article" date="2019" name="Int. J. Syst. Evol. Microbiol.">
        <title>The Global Catalogue of Microorganisms (GCM) 10K type strain sequencing project: providing services to taxonomists for standard genome sequencing and annotation.</title>
        <authorList>
            <consortium name="The Broad Institute Genomics Platform"/>
            <consortium name="The Broad Institute Genome Sequencing Center for Infectious Disease"/>
            <person name="Wu L."/>
            <person name="Ma J."/>
        </authorList>
    </citation>
    <scope>NUCLEOTIDE SEQUENCE [LARGE SCALE GENOMIC DNA]</scope>
    <source>
        <strain evidence="11">CGMCC 4.7426</strain>
    </source>
</reference>
<dbReference type="InterPro" id="IPR057336">
    <property type="entry name" value="GerAC_N"/>
</dbReference>
<keyword evidence="11" id="KW-1185">Reference proteome</keyword>
<protein>
    <submittedName>
        <fullName evidence="10">Ger(X)C family spore germination protein</fullName>
    </submittedName>
</protein>
<dbReference type="NCBIfam" id="TIGR02887">
    <property type="entry name" value="spore_ger_x_C"/>
    <property type="match status" value="1"/>
</dbReference>
<keyword evidence="7" id="KW-0449">Lipoprotein</keyword>
<evidence type="ECO:0000259" key="8">
    <source>
        <dbReference type="Pfam" id="PF05504"/>
    </source>
</evidence>
<evidence type="ECO:0000256" key="3">
    <source>
        <dbReference type="ARBA" id="ARBA00022544"/>
    </source>
</evidence>
<gene>
    <name evidence="10" type="ORF">ACFO3D_14620</name>
</gene>
<dbReference type="EMBL" id="JBHSFU010000008">
    <property type="protein sequence ID" value="MFC4559429.1"/>
    <property type="molecule type" value="Genomic_DNA"/>
</dbReference>
<feature type="domain" description="Spore germination protein N-terminal" evidence="9">
    <location>
        <begin position="24"/>
        <end position="209"/>
    </location>
</feature>
<dbReference type="Pfam" id="PF25198">
    <property type="entry name" value="Spore_GerAC_N"/>
    <property type="match status" value="1"/>
</dbReference>
<evidence type="ECO:0000256" key="5">
    <source>
        <dbReference type="ARBA" id="ARBA00023136"/>
    </source>
</evidence>
<accession>A0ABV9DNL9</accession>
<dbReference type="Gene3D" id="3.30.300.210">
    <property type="entry name" value="Nutrient germinant receptor protein C, domain 3"/>
    <property type="match status" value="1"/>
</dbReference>
<dbReference type="PANTHER" id="PTHR35789:SF1">
    <property type="entry name" value="SPORE GERMINATION PROTEIN B3"/>
    <property type="match status" value="1"/>
</dbReference>
<keyword evidence="5" id="KW-0472">Membrane</keyword>
<dbReference type="Gene3D" id="6.20.190.10">
    <property type="entry name" value="Nutrient germinant receptor protein C, domain 1"/>
    <property type="match status" value="1"/>
</dbReference>
<comment type="subcellular location">
    <subcellularLocation>
        <location evidence="1">Membrane</location>
        <topology evidence="1">Lipid-anchor</topology>
    </subcellularLocation>
</comment>
<dbReference type="RefSeq" id="WP_390297557.1">
    <property type="nucleotide sequence ID" value="NZ_JBHSFU010000008.1"/>
</dbReference>
<dbReference type="Proteomes" id="UP001595989">
    <property type="component" value="Unassembled WGS sequence"/>
</dbReference>
<evidence type="ECO:0000256" key="6">
    <source>
        <dbReference type="ARBA" id="ARBA00023139"/>
    </source>
</evidence>
<dbReference type="PROSITE" id="PS51257">
    <property type="entry name" value="PROKAR_LIPOPROTEIN"/>
    <property type="match status" value="1"/>
</dbReference>
<comment type="similarity">
    <text evidence="2">Belongs to the GerABKC lipoprotein family.</text>
</comment>
<evidence type="ECO:0000256" key="1">
    <source>
        <dbReference type="ARBA" id="ARBA00004635"/>
    </source>
</evidence>
<evidence type="ECO:0000256" key="4">
    <source>
        <dbReference type="ARBA" id="ARBA00022729"/>
    </source>
</evidence>
<dbReference type="PANTHER" id="PTHR35789">
    <property type="entry name" value="SPORE GERMINATION PROTEIN B3"/>
    <property type="match status" value="1"/>
</dbReference>
<evidence type="ECO:0000256" key="2">
    <source>
        <dbReference type="ARBA" id="ARBA00007886"/>
    </source>
</evidence>
<proteinExistence type="inferred from homology"/>
<evidence type="ECO:0000313" key="11">
    <source>
        <dbReference type="Proteomes" id="UP001595989"/>
    </source>
</evidence>
<dbReference type="Pfam" id="PF05504">
    <property type="entry name" value="Spore_GerAC"/>
    <property type="match status" value="1"/>
</dbReference>
<keyword evidence="3" id="KW-0309">Germination</keyword>
<evidence type="ECO:0000313" key="10">
    <source>
        <dbReference type="EMBL" id="MFC4559429.1"/>
    </source>
</evidence>
<name>A0ABV9DNL9_9BACI</name>